<dbReference type="EMBL" id="ML976998">
    <property type="protein sequence ID" value="KAF1954636.1"/>
    <property type="molecule type" value="Genomic_DNA"/>
</dbReference>
<organism evidence="7 8">
    <name type="scientific">Byssothecium circinans</name>
    <dbReference type="NCBI Taxonomy" id="147558"/>
    <lineage>
        <taxon>Eukaryota</taxon>
        <taxon>Fungi</taxon>
        <taxon>Dikarya</taxon>
        <taxon>Ascomycota</taxon>
        <taxon>Pezizomycotina</taxon>
        <taxon>Dothideomycetes</taxon>
        <taxon>Pleosporomycetidae</taxon>
        <taxon>Pleosporales</taxon>
        <taxon>Massarineae</taxon>
        <taxon>Massarinaceae</taxon>
        <taxon>Byssothecium</taxon>
    </lineage>
</organism>
<feature type="compositionally biased region" description="Low complexity" evidence="6">
    <location>
        <begin position="14"/>
        <end position="49"/>
    </location>
</feature>
<evidence type="ECO:0000313" key="8">
    <source>
        <dbReference type="Proteomes" id="UP000800035"/>
    </source>
</evidence>
<dbReference type="PANTHER" id="PTHR48068">
    <property type="entry name" value="TAF9 RNA POLYMERASE II, TATA BOX-BINDING PROTEIN (TBP)-ASSOCIATED FACTOR"/>
    <property type="match status" value="1"/>
</dbReference>
<dbReference type="PANTHER" id="PTHR48068:SF4">
    <property type="entry name" value="TATA-BOX BINDING PROTEIN ASSOCIATED FACTOR 9"/>
    <property type="match status" value="1"/>
</dbReference>
<dbReference type="Gene3D" id="1.10.20.10">
    <property type="entry name" value="Histone, subunit A"/>
    <property type="match status" value="1"/>
</dbReference>
<comment type="subcellular location">
    <subcellularLocation>
        <location evidence="1">Nucleus</location>
    </subcellularLocation>
</comment>
<dbReference type="InterPro" id="IPR003162">
    <property type="entry name" value="TFIID-31"/>
</dbReference>
<feature type="compositionally biased region" description="Polar residues" evidence="6">
    <location>
        <begin position="69"/>
        <end position="79"/>
    </location>
</feature>
<keyword evidence="3" id="KW-0805">Transcription regulation</keyword>
<dbReference type="GO" id="GO:0003713">
    <property type="term" value="F:transcription coactivator activity"/>
    <property type="evidence" value="ECO:0007669"/>
    <property type="project" value="TreeGrafter"/>
</dbReference>
<reference evidence="7" key="1">
    <citation type="journal article" date="2020" name="Stud. Mycol.">
        <title>101 Dothideomycetes genomes: a test case for predicting lifestyles and emergence of pathogens.</title>
        <authorList>
            <person name="Haridas S."/>
            <person name="Albert R."/>
            <person name="Binder M."/>
            <person name="Bloem J."/>
            <person name="Labutti K."/>
            <person name="Salamov A."/>
            <person name="Andreopoulos B."/>
            <person name="Baker S."/>
            <person name="Barry K."/>
            <person name="Bills G."/>
            <person name="Bluhm B."/>
            <person name="Cannon C."/>
            <person name="Castanera R."/>
            <person name="Culley D."/>
            <person name="Daum C."/>
            <person name="Ezra D."/>
            <person name="Gonzalez J."/>
            <person name="Henrissat B."/>
            <person name="Kuo A."/>
            <person name="Liang C."/>
            <person name="Lipzen A."/>
            <person name="Lutzoni F."/>
            <person name="Magnuson J."/>
            <person name="Mondo S."/>
            <person name="Nolan M."/>
            <person name="Ohm R."/>
            <person name="Pangilinan J."/>
            <person name="Park H.-J."/>
            <person name="Ramirez L."/>
            <person name="Alfaro M."/>
            <person name="Sun H."/>
            <person name="Tritt A."/>
            <person name="Yoshinaga Y."/>
            <person name="Zwiers L.-H."/>
            <person name="Turgeon B."/>
            <person name="Goodwin S."/>
            <person name="Spatafora J."/>
            <person name="Crous P."/>
            <person name="Grigoriev I."/>
        </authorList>
    </citation>
    <scope>NUCLEOTIDE SEQUENCE</scope>
    <source>
        <strain evidence="7">CBS 675.92</strain>
    </source>
</reference>
<evidence type="ECO:0000256" key="4">
    <source>
        <dbReference type="ARBA" id="ARBA00023163"/>
    </source>
</evidence>
<dbReference type="Proteomes" id="UP000800035">
    <property type="component" value="Unassembled WGS sequence"/>
</dbReference>
<dbReference type="GO" id="GO:0051123">
    <property type="term" value="P:RNA polymerase II preinitiation complex assembly"/>
    <property type="evidence" value="ECO:0007669"/>
    <property type="project" value="TreeGrafter"/>
</dbReference>
<protein>
    <submittedName>
        <fullName evidence="7">TFIID-31kDa-domain-containing protein</fullName>
    </submittedName>
</protein>
<keyword evidence="5" id="KW-0539">Nucleus</keyword>
<evidence type="ECO:0000256" key="2">
    <source>
        <dbReference type="ARBA" id="ARBA00007646"/>
    </source>
</evidence>
<accession>A0A6A5TVB8</accession>
<dbReference type="GO" id="GO:0046982">
    <property type="term" value="F:protein heterodimerization activity"/>
    <property type="evidence" value="ECO:0007669"/>
    <property type="project" value="InterPro"/>
</dbReference>
<evidence type="ECO:0000256" key="3">
    <source>
        <dbReference type="ARBA" id="ARBA00023015"/>
    </source>
</evidence>
<proteinExistence type="inferred from homology"/>
<feature type="compositionally biased region" description="Low complexity" evidence="6">
    <location>
        <begin position="134"/>
        <end position="149"/>
    </location>
</feature>
<feature type="compositionally biased region" description="Acidic residues" evidence="6">
    <location>
        <begin position="264"/>
        <end position="276"/>
    </location>
</feature>
<dbReference type="Pfam" id="PF02291">
    <property type="entry name" value="TFIID-31kDa"/>
    <property type="match status" value="1"/>
</dbReference>
<evidence type="ECO:0000256" key="1">
    <source>
        <dbReference type="ARBA" id="ARBA00004123"/>
    </source>
</evidence>
<evidence type="ECO:0000256" key="6">
    <source>
        <dbReference type="SAM" id="MobiDB-lite"/>
    </source>
</evidence>
<evidence type="ECO:0000313" key="7">
    <source>
        <dbReference type="EMBL" id="KAF1954636.1"/>
    </source>
</evidence>
<keyword evidence="4" id="KW-0804">Transcription</keyword>
<name>A0A6A5TVB8_9PLEO</name>
<keyword evidence="8" id="KW-1185">Reference proteome</keyword>
<feature type="region of interest" description="Disordered" evidence="6">
    <location>
        <begin position="130"/>
        <end position="156"/>
    </location>
</feature>
<dbReference type="GO" id="GO:0016251">
    <property type="term" value="F:RNA polymerase II general transcription initiation factor activity"/>
    <property type="evidence" value="ECO:0007669"/>
    <property type="project" value="TreeGrafter"/>
</dbReference>
<feature type="region of interest" description="Disordered" evidence="6">
    <location>
        <begin position="252"/>
        <end position="293"/>
    </location>
</feature>
<feature type="region of interest" description="Disordered" evidence="6">
    <location>
        <begin position="1"/>
        <end position="81"/>
    </location>
</feature>
<comment type="similarity">
    <text evidence="2">Belongs to the TAF9 family.</text>
</comment>
<dbReference type="InterPro" id="IPR051431">
    <property type="entry name" value="TFIID_subunit_9"/>
</dbReference>
<dbReference type="AlphaFoldDB" id="A0A6A5TVB8"/>
<dbReference type="GO" id="GO:0000124">
    <property type="term" value="C:SAGA complex"/>
    <property type="evidence" value="ECO:0007669"/>
    <property type="project" value="TreeGrafter"/>
</dbReference>
<dbReference type="SUPFAM" id="SSF47113">
    <property type="entry name" value="Histone-fold"/>
    <property type="match status" value="1"/>
</dbReference>
<dbReference type="InterPro" id="IPR009072">
    <property type="entry name" value="Histone-fold"/>
</dbReference>
<sequence length="293" mass="30407">MASPAAENLPNGISTPPTTANAANPSPPTASSTQPNTQPQPSNSQSQSQMNGANPFNPAVNGTAVPSFPATSLQDSGTTKRPRDARLLHLVLANMGVHAYTERVPLQLLDFAYRYTNGVLSDALAYEPPAPHPTAGSKKGKASTAATTGENSDEGGISLNALRTAIAARAATQFSPVLPKEFMAEVAAERNRIALPRVEREWGVRLPPERYCFTGVGWGVRETWEEEGNGGEEMVDVSGVGGPVGGLGSGLGQALGNDTVMGGTEDDEDEDDEFEEVMGVGNGAGGDANMTDG</sequence>
<dbReference type="OrthoDB" id="341924at2759"/>
<evidence type="ECO:0000256" key="5">
    <source>
        <dbReference type="ARBA" id="ARBA00023242"/>
    </source>
</evidence>
<dbReference type="CDD" id="cd07979">
    <property type="entry name" value="HFD_TAF9"/>
    <property type="match status" value="1"/>
</dbReference>
<dbReference type="GO" id="GO:0005669">
    <property type="term" value="C:transcription factor TFIID complex"/>
    <property type="evidence" value="ECO:0007669"/>
    <property type="project" value="TreeGrafter"/>
</dbReference>
<gene>
    <name evidence="7" type="ORF">CC80DRAFT_493758</name>
</gene>